<keyword evidence="2" id="KW-1185">Reference proteome</keyword>
<reference evidence="1 2" key="1">
    <citation type="journal article" date="2022" name="Genome Biol. Evol.">
        <title>The Spruce Budworm Genome: Reconstructing the Evolutionary History of Antifreeze Proteins.</title>
        <authorList>
            <person name="Beliveau C."/>
            <person name="Gagne P."/>
            <person name="Picq S."/>
            <person name="Vernygora O."/>
            <person name="Keeling C.I."/>
            <person name="Pinkney K."/>
            <person name="Doucet D."/>
            <person name="Wen F."/>
            <person name="Johnston J.S."/>
            <person name="Maaroufi H."/>
            <person name="Boyle B."/>
            <person name="Laroche J."/>
            <person name="Dewar K."/>
            <person name="Juretic N."/>
            <person name="Blackburn G."/>
            <person name="Nisole A."/>
            <person name="Brunet B."/>
            <person name="Brandao M."/>
            <person name="Lumley L."/>
            <person name="Duan J."/>
            <person name="Quan G."/>
            <person name="Lucarotti C.J."/>
            <person name="Roe A.D."/>
            <person name="Sperling F.A.H."/>
            <person name="Levesque R.C."/>
            <person name="Cusson M."/>
        </authorList>
    </citation>
    <scope>NUCLEOTIDE SEQUENCE [LARGE SCALE GENOMIC DNA]</scope>
    <source>
        <strain evidence="1">Glfc:IPQL:Cfum</strain>
    </source>
</reference>
<organism evidence="1 2">
    <name type="scientific">Choristoneura fumiferana</name>
    <name type="common">Spruce budworm moth</name>
    <name type="synonym">Archips fumiferana</name>
    <dbReference type="NCBI Taxonomy" id="7141"/>
    <lineage>
        <taxon>Eukaryota</taxon>
        <taxon>Metazoa</taxon>
        <taxon>Ecdysozoa</taxon>
        <taxon>Arthropoda</taxon>
        <taxon>Hexapoda</taxon>
        <taxon>Insecta</taxon>
        <taxon>Pterygota</taxon>
        <taxon>Neoptera</taxon>
        <taxon>Endopterygota</taxon>
        <taxon>Lepidoptera</taxon>
        <taxon>Glossata</taxon>
        <taxon>Ditrysia</taxon>
        <taxon>Tortricoidea</taxon>
        <taxon>Tortricidae</taxon>
        <taxon>Tortricinae</taxon>
        <taxon>Choristoneura</taxon>
    </lineage>
</organism>
<dbReference type="Proteomes" id="UP001064048">
    <property type="component" value="Chromosome 18"/>
</dbReference>
<evidence type="ECO:0000313" key="2">
    <source>
        <dbReference type="Proteomes" id="UP001064048"/>
    </source>
</evidence>
<name>A0ACC0KQI1_CHOFU</name>
<dbReference type="EMBL" id="CM046118">
    <property type="protein sequence ID" value="KAI8438594.1"/>
    <property type="molecule type" value="Genomic_DNA"/>
</dbReference>
<sequence>MQARVKNNNGIVYGEHDFSFPAHMNYGIFVVEKILQFKNKKAFVNGANGEELTFAEMAHRIVNTAASLAELGVKKGDIIAIVSENRSEVVIVSLAALCSGATITFINSAYTKGRVETALILYSSGTTGLPKGAKLTHTNLIAAAQQKEPCPDISMLTVAPWCNTLGYITMMRALVNGKEVIYLQKFQEKQYLETVQKYKAQSLLVAPPLVVLLSKSSLVDKYDLSSVQVIYSGGAPLDGGVIQQVKKRLPKLHGVLQGYGMTEATGAVTEETTTDAKKDSVGKVVQGNILKIVDVETRKTLGPGQPGEVCLNGVVLFDGYIGKAKNDDFDEDGFYRSGDIAYYDEEGYFFIIDRIKELIKYKAWQVSPAEIEAVLLEHPAVRDAGVTGVPDPLAGELPTAFVVKQPSHEVTEKDLINFVASKVSPWKQLRGGVRFVNEIPKTGSGKILRRIIRDMLKAQSKL</sequence>
<comment type="caution">
    <text evidence="1">The sequence shown here is derived from an EMBL/GenBank/DDBJ whole genome shotgun (WGS) entry which is preliminary data.</text>
</comment>
<gene>
    <name evidence="1" type="ORF">MSG28_011041</name>
</gene>
<protein>
    <submittedName>
        <fullName evidence="1">Uncharacterized protein</fullName>
    </submittedName>
</protein>
<accession>A0ACC0KQI1</accession>
<proteinExistence type="predicted"/>
<evidence type="ECO:0000313" key="1">
    <source>
        <dbReference type="EMBL" id="KAI8438594.1"/>
    </source>
</evidence>